<name>A0A392W3J8_9FABA</name>
<keyword evidence="1" id="KW-1133">Transmembrane helix</keyword>
<dbReference type="EMBL" id="LXQA011353523">
    <property type="protein sequence ID" value="MCI94339.1"/>
    <property type="molecule type" value="Genomic_DNA"/>
</dbReference>
<feature type="transmembrane region" description="Helical" evidence="1">
    <location>
        <begin position="20"/>
        <end position="36"/>
    </location>
</feature>
<keyword evidence="3" id="KW-1185">Reference proteome</keyword>
<comment type="caution">
    <text evidence="2">The sequence shown here is derived from an EMBL/GenBank/DDBJ whole genome shotgun (WGS) entry which is preliminary data.</text>
</comment>
<accession>A0A392W3J8</accession>
<dbReference type="Proteomes" id="UP000265520">
    <property type="component" value="Unassembled WGS sequence"/>
</dbReference>
<organism evidence="2 3">
    <name type="scientific">Trifolium medium</name>
    <dbReference type="NCBI Taxonomy" id="97028"/>
    <lineage>
        <taxon>Eukaryota</taxon>
        <taxon>Viridiplantae</taxon>
        <taxon>Streptophyta</taxon>
        <taxon>Embryophyta</taxon>
        <taxon>Tracheophyta</taxon>
        <taxon>Spermatophyta</taxon>
        <taxon>Magnoliopsida</taxon>
        <taxon>eudicotyledons</taxon>
        <taxon>Gunneridae</taxon>
        <taxon>Pentapetalae</taxon>
        <taxon>rosids</taxon>
        <taxon>fabids</taxon>
        <taxon>Fabales</taxon>
        <taxon>Fabaceae</taxon>
        <taxon>Papilionoideae</taxon>
        <taxon>50 kb inversion clade</taxon>
        <taxon>NPAAA clade</taxon>
        <taxon>Hologalegina</taxon>
        <taxon>IRL clade</taxon>
        <taxon>Trifolieae</taxon>
        <taxon>Trifolium</taxon>
    </lineage>
</organism>
<feature type="non-terminal residue" evidence="2">
    <location>
        <position position="39"/>
    </location>
</feature>
<dbReference type="AlphaFoldDB" id="A0A392W3J8"/>
<evidence type="ECO:0000256" key="1">
    <source>
        <dbReference type="SAM" id="Phobius"/>
    </source>
</evidence>
<proteinExistence type="predicted"/>
<keyword evidence="1" id="KW-0472">Membrane</keyword>
<keyword evidence="1" id="KW-0812">Transmembrane</keyword>
<evidence type="ECO:0000313" key="2">
    <source>
        <dbReference type="EMBL" id="MCI94339.1"/>
    </source>
</evidence>
<protein>
    <submittedName>
        <fullName evidence="2">Uncharacterized protein</fullName>
    </submittedName>
</protein>
<evidence type="ECO:0000313" key="3">
    <source>
        <dbReference type="Proteomes" id="UP000265520"/>
    </source>
</evidence>
<reference evidence="2 3" key="1">
    <citation type="journal article" date="2018" name="Front. Plant Sci.">
        <title>Red Clover (Trifolium pratense) and Zigzag Clover (T. medium) - A Picture of Genomic Similarities and Differences.</title>
        <authorList>
            <person name="Dluhosova J."/>
            <person name="Istvanek J."/>
            <person name="Nedelnik J."/>
            <person name="Repkova J."/>
        </authorList>
    </citation>
    <scope>NUCLEOTIDE SEQUENCE [LARGE SCALE GENOMIC DNA]</scope>
    <source>
        <strain evidence="3">cv. 10/8</strain>
        <tissue evidence="2">Leaf</tissue>
    </source>
</reference>
<sequence>MLSEGFWFRTLAQRAARADAARSVAMFFLILFLVVARRA</sequence>